<reference evidence="1" key="1">
    <citation type="submission" date="2018-02" db="EMBL/GenBank/DDBJ databases">
        <authorList>
            <person name="Cohen D.B."/>
            <person name="Kent A.D."/>
        </authorList>
    </citation>
    <scope>NUCLEOTIDE SEQUENCE</scope>
</reference>
<sequence length="171" mass="19056">MIVSNAQEHWTLLLCTEPKALPFKRKGLGLVHRSTGPVEILKRPVLLCTGPKPLPFKGKGLGPVYRSTVPVEILTRVQFCQVFVHVSKSQRVQCSYTLDPSRSPSKGKDWVQCTRSTGPVEILTRVQFCQVFVHVSKSQRVQCKISQRVQCSCALDLSRSLSKGALDPLRS</sequence>
<protein>
    <submittedName>
        <fullName evidence="1">Uncharacterized protein</fullName>
    </submittedName>
</protein>
<proteinExistence type="predicted"/>
<evidence type="ECO:0000313" key="1">
    <source>
        <dbReference type="EMBL" id="SPD14005.1"/>
    </source>
</evidence>
<gene>
    <name evidence="1" type="ORF">FSB_LOCUS41887</name>
</gene>
<dbReference type="EMBL" id="OIVN01003862">
    <property type="protein sequence ID" value="SPD14005.1"/>
    <property type="molecule type" value="Genomic_DNA"/>
</dbReference>
<organism evidence="1">
    <name type="scientific">Fagus sylvatica</name>
    <name type="common">Beechnut</name>
    <dbReference type="NCBI Taxonomy" id="28930"/>
    <lineage>
        <taxon>Eukaryota</taxon>
        <taxon>Viridiplantae</taxon>
        <taxon>Streptophyta</taxon>
        <taxon>Embryophyta</taxon>
        <taxon>Tracheophyta</taxon>
        <taxon>Spermatophyta</taxon>
        <taxon>Magnoliopsida</taxon>
        <taxon>eudicotyledons</taxon>
        <taxon>Gunneridae</taxon>
        <taxon>Pentapetalae</taxon>
        <taxon>rosids</taxon>
        <taxon>fabids</taxon>
        <taxon>Fagales</taxon>
        <taxon>Fagaceae</taxon>
        <taxon>Fagus</taxon>
    </lineage>
</organism>
<name>A0A2N9HPX4_FAGSY</name>
<accession>A0A2N9HPX4</accession>
<dbReference type="AlphaFoldDB" id="A0A2N9HPX4"/>